<name>A0A9P9JSD1_9HYPO</name>
<dbReference type="Proteomes" id="UP000738349">
    <property type="component" value="Unassembled WGS sequence"/>
</dbReference>
<sequence>MFHTLQSMAAAKLVWLRPEMKAQAFESRSMALKALHADITRASSWNTELIFVVLLLGISSPWFDIRDLGIVHLAAVQQAVLNDKVDYSDGCLTMGFFKNALIYWEMVSCAVNDNAASHDYSKVESPQAELPMQGQKPAPANLSLIKPHPWTGVASEPQALFTRVARQIRALRSFGLISGPSSYNPGHFSDAIQALDDAIWACHIPSLHNISSIGDENTPAIHHLLLAEAYMFANLYQLYCIFANVRRKRVQWLKHSTDLDRSKQSSWAEGQAGTWTSILRSDDGIEEWLKFLGRSVIIRLEQIQTSSGTSCVQALLLLVAATSLSRNPENDGQDILEARQFVLKRLTFLSWSNLSAPINYVKSVVLEIFKRLDVGVDVFWMDVLQSMGTVTIIG</sequence>
<organism evidence="1 2">
    <name type="scientific">Dactylonectria macrodidyma</name>
    <dbReference type="NCBI Taxonomy" id="307937"/>
    <lineage>
        <taxon>Eukaryota</taxon>
        <taxon>Fungi</taxon>
        <taxon>Dikarya</taxon>
        <taxon>Ascomycota</taxon>
        <taxon>Pezizomycotina</taxon>
        <taxon>Sordariomycetes</taxon>
        <taxon>Hypocreomycetidae</taxon>
        <taxon>Hypocreales</taxon>
        <taxon>Nectriaceae</taxon>
        <taxon>Dactylonectria</taxon>
    </lineage>
</organism>
<comment type="caution">
    <text evidence="1">The sequence shown here is derived from an EMBL/GenBank/DDBJ whole genome shotgun (WGS) entry which is preliminary data.</text>
</comment>
<protein>
    <submittedName>
        <fullName evidence="1">Uncharacterized protein</fullName>
    </submittedName>
</protein>
<evidence type="ECO:0000313" key="2">
    <source>
        <dbReference type="Proteomes" id="UP000738349"/>
    </source>
</evidence>
<proteinExistence type="predicted"/>
<dbReference type="EMBL" id="JAGMUV010000001">
    <property type="protein sequence ID" value="KAH7177118.1"/>
    <property type="molecule type" value="Genomic_DNA"/>
</dbReference>
<dbReference type="AlphaFoldDB" id="A0A9P9JSD1"/>
<reference evidence="1" key="1">
    <citation type="journal article" date="2021" name="Nat. Commun.">
        <title>Genetic determinants of endophytism in the Arabidopsis root mycobiome.</title>
        <authorList>
            <person name="Mesny F."/>
            <person name="Miyauchi S."/>
            <person name="Thiergart T."/>
            <person name="Pickel B."/>
            <person name="Atanasova L."/>
            <person name="Karlsson M."/>
            <person name="Huettel B."/>
            <person name="Barry K.W."/>
            <person name="Haridas S."/>
            <person name="Chen C."/>
            <person name="Bauer D."/>
            <person name="Andreopoulos W."/>
            <person name="Pangilinan J."/>
            <person name="LaButti K."/>
            <person name="Riley R."/>
            <person name="Lipzen A."/>
            <person name="Clum A."/>
            <person name="Drula E."/>
            <person name="Henrissat B."/>
            <person name="Kohler A."/>
            <person name="Grigoriev I.V."/>
            <person name="Martin F.M."/>
            <person name="Hacquard S."/>
        </authorList>
    </citation>
    <scope>NUCLEOTIDE SEQUENCE</scope>
    <source>
        <strain evidence="1">MPI-CAGE-AT-0147</strain>
    </source>
</reference>
<dbReference type="OrthoDB" id="10054429at2759"/>
<evidence type="ECO:0000313" key="1">
    <source>
        <dbReference type="EMBL" id="KAH7177118.1"/>
    </source>
</evidence>
<accession>A0A9P9JSD1</accession>
<keyword evidence="2" id="KW-1185">Reference proteome</keyword>
<gene>
    <name evidence="1" type="ORF">EDB81DRAFT_773996</name>
</gene>